<proteinExistence type="predicted"/>
<feature type="non-terminal residue" evidence="3">
    <location>
        <position position="1"/>
    </location>
</feature>
<sequence length="140" mass="16568">ESEKRTTLGLVGYLDEQIERINTEIKEIDRKQSGVEQSTKSSDHDELERLSNEYEDLERQKKASDLKRRELEKFKSRYVDKRGRVRNQDEEKDRVAVHKTIHYAINRIGSIHKALKSHLEKAIKTGVFCRYNPPEEVTWL</sequence>
<reference evidence="3" key="1">
    <citation type="journal article" date="2014" name="Front. Microbiol.">
        <title>High frequency of phylogenetically diverse reductive dehalogenase-homologous genes in deep subseafloor sedimentary metagenomes.</title>
        <authorList>
            <person name="Kawai M."/>
            <person name="Futagami T."/>
            <person name="Toyoda A."/>
            <person name="Takaki Y."/>
            <person name="Nishi S."/>
            <person name="Hori S."/>
            <person name="Arai W."/>
            <person name="Tsubouchi T."/>
            <person name="Morono Y."/>
            <person name="Uchiyama I."/>
            <person name="Ito T."/>
            <person name="Fujiyama A."/>
            <person name="Inagaki F."/>
            <person name="Takami H."/>
        </authorList>
    </citation>
    <scope>NUCLEOTIDE SEQUENCE</scope>
    <source>
        <strain evidence="3">Expedition CK06-06</strain>
    </source>
</reference>
<feature type="domain" description="Conserved oligomeric complex COG6 N-terminal" evidence="2">
    <location>
        <begin position="11"/>
        <end position="79"/>
    </location>
</feature>
<name>X0WDT1_9ZZZZ</name>
<dbReference type="InterPro" id="IPR048368">
    <property type="entry name" value="COG6_N"/>
</dbReference>
<protein>
    <recommendedName>
        <fullName evidence="2">Conserved oligomeric complex COG6 N-terminal domain-containing protein</fullName>
    </recommendedName>
</protein>
<feature type="compositionally biased region" description="Basic and acidic residues" evidence="1">
    <location>
        <begin position="41"/>
        <end position="63"/>
    </location>
</feature>
<comment type="caution">
    <text evidence="3">The sequence shown here is derived from an EMBL/GenBank/DDBJ whole genome shotgun (WGS) entry which is preliminary data.</text>
</comment>
<evidence type="ECO:0000256" key="1">
    <source>
        <dbReference type="SAM" id="MobiDB-lite"/>
    </source>
</evidence>
<feature type="region of interest" description="Disordered" evidence="1">
    <location>
        <begin position="29"/>
        <end position="63"/>
    </location>
</feature>
<dbReference type="Pfam" id="PF06419">
    <property type="entry name" value="COG6_N"/>
    <property type="match status" value="1"/>
</dbReference>
<organism evidence="3">
    <name type="scientific">marine sediment metagenome</name>
    <dbReference type="NCBI Taxonomy" id="412755"/>
    <lineage>
        <taxon>unclassified sequences</taxon>
        <taxon>metagenomes</taxon>
        <taxon>ecological metagenomes</taxon>
    </lineage>
</organism>
<gene>
    <name evidence="3" type="ORF">S01H1_58660</name>
</gene>
<accession>X0WDT1</accession>
<dbReference type="AlphaFoldDB" id="X0WDT1"/>
<dbReference type="EMBL" id="BARS01038326">
    <property type="protein sequence ID" value="GAG21342.1"/>
    <property type="molecule type" value="Genomic_DNA"/>
</dbReference>
<evidence type="ECO:0000259" key="2">
    <source>
        <dbReference type="Pfam" id="PF06419"/>
    </source>
</evidence>
<evidence type="ECO:0000313" key="3">
    <source>
        <dbReference type="EMBL" id="GAG21342.1"/>
    </source>
</evidence>